<dbReference type="Gene3D" id="2.70.98.60">
    <property type="entry name" value="alpha-galactosidase from lactobacil brevis"/>
    <property type="match status" value="1"/>
</dbReference>
<name>A0A173YAU9_9FIRM</name>
<dbReference type="GO" id="GO:0004557">
    <property type="term" value="F:alpha-galactosidase activity"/>
    <property type="evidence" value="ECO:0007669"/>
    <property type="project" value="UniProtKB-EC"/>
</dbReference>
<evidence type="ECO:0000256" key="1">
    <source>
        <dbReference type="ARBA" id="ARBA00022801"/>
    </source>
</evidence>
<accession>A0A173YAU9</accession>
<gene>
    <name evidence="3" type="primary">rafA_2</name>
    <name evidence="3" type="ORF">ERS852406_00436</name>
</gene>
<organism evidence="3 4">
    <name type="scientific">Fusicatenibacter saccharivorans</name>
    <dbReference type="NCBI Taxonomy" id="1150298"/>
    <lineage>
        <taxon>Bacteria</taxon>
        <taxon>Bacillati</taxon>
        <taxon>Bacillota</taxon>
        <taxon>Clostridia</taxon>
        <taxon>Lachnospirales</taxon>
        <taxon>Lachnospiraceae</taxon>
        <taxon>Fusicatenibacter</taxon>
    </lineage>
</organism>
<dbReference type="CDD" id="cd14791">
    <property type="entry name" value="GH36"/>
    <property type="match status" value="1"/>
</dbReference>
<sequence>MQKWTSRIETPIKAELICYDVNGIHIVFGVTEENQLKLFHFSHAPFDAQNLCRKPDGVWMMEGMREAQIKESFQLVQVNFSGYNRPYEKHGNKYIVTAPGFMLKFDSISEERNENGDLLRIVQSDDVTGAKVESVMQFFDGIPVARMYNTVTNEGKEDQTLEYISSFSYWGIEKEQKEGIPELVSSDDKMSMVVVHNGWQKELTVKKYRFADLGMAQTQPHNYQRTSKTIEITNTGNWSAKEYVPMGYIGNSAADSSLFFEIDHSGSWHYEIGDQNCHFYLAVSGPTEIQSHWSKNLKPGDSFTTVPVAVGVGHDDFEEAIGTLTKYRRKIRRPNKDNENLPVIFNDYMNCLFGNPTTEKEFPLVDAAEKAGCEYFVIDAGWYADGNWWDSVGEWQESKKRFPNGVREVTDYIRSKGMIPGVWLELEVMGINCKKASILPDECFFLRHGKRVYDRSRYQLDFRHPLVIEHVTEVIDRVVRDYGVGYIKMDYNIEPGIGTEVDADSFGDGLLEHERAYLAWLDGIYKKYPDLVIENCSSGGLRMDYAMLARNSIQSTSDQEDYRNYATISANAAIGVTPEQAAIWSYPLRDGTEEEVIFNMVNALLLRIHQSGHLAEISPERFDLVKEGIDCYKEIRSGIKDGVPFWPMGWADNEDKHLAAGIRVPGDVIYLGVWRRGGEADFEVPLNRAFPGKELEVSCIYPKACGDVFHYDDYSKTLQIHFPETYMARLFQIKVK</sequence>
<evidence type="ECO:0000313" key="4">
    <source>
        <dbReference type="Proteomes" id="UP000095706"/>
    </source>
</evidence>
<dbReference type="EC" id="3.2.1.22" evidence="3"/>
<dbReference type="InterPro" id="IPR013785">
    <property type="entry name" value="Aldolase_TIM"/>
</dbReference>
<proteinExistence type="predicted"/>
<protein>
    <submittedName>
        <fullName evidence="3">Alpha-galactosidase</fullName>
        <ecNumber evidence="3">3.2.1.22</ecNumber>
    </submittedName>
</protein>
<dbReference type="InterPro" id="IPR038417">
    <property type="entry name" value="Alpga-gal_N_sf"/>
</dbReference>
<keyword evidence="2 3" id="KW-0326">Glycosidase</keyword>
<dbReference type="AlphaFoldDB" id="A0A173YAU9"/>
<dbReference type="EMBL" id="CYYV01000002">
    <property type="protein sequence ID" value="CUN61014.1"/>
    <property type="molecule type" value="Genomic_DNA"/>
</dbReference>
<dbReference type="GO" id="GO:0016052">
    <property type="term" value="P:carbohydrate catabolic process"/>
    <property type="evidence" value="ECO:0007669"/>
    <property type="project" value="InterPro"/>
</dbReference>
<dbReference type="PANTHER" id="PTHR43053">
    <property type="entry name" value="GLYCOSIDASE FAMILY 31"/>
    <property type="match status" value="1"/>
</dbReference>
<dbReference type="PANTHER" id="PTHR43053:SF3">
    <property type="entry name" value="ALPHA-GALACTOSIDASE C-RELATED"/>
    <property type="match status" value="1"/>
</dbReference>
<dbReference type="Gene3D" id="3.20.20.70">
    <property type="entry name" value="Aldolase class I"/>
    <property type="match status" value="1"/>
</dbReference>
<dbReference type="InterPro" id="IPR050985">
    <property type="entry name" value="Alpha-glycosidase_related"/>
</dbReference>
<evidence type="ECO:0000313" key="3">
    <source>
        <dbReference type="EMBL" id="CUN61014.1"/>
    </source>
</evidence>
<evidence type="ECO:0000256" key="2">
    <source>
        <dbReference type="ARBA" id="ARBA00023295"/>
    </source>
</evidence>
<dbReference type="RefSeq" id="WP_055226183.1">
    <property type="nucleotide sequence ID" value="NZ_CYYV01000002.1"/>
</dbReference>
<keyword evidence="1 3" id="KW-0378">Hydrolase</keyword>
<dbReference type="Pfam" id="PF02065">
    <property type="entry name" value="Melibiase"/>
    <property type="match status" value="1"/>
</dbReference>
<dbReference type="InterPro" id="IPR017853">
    <property type="entry name" value="GH"/>
</dbReference>
<dbReference type="PRINTS" id="PR00743">
    <property type="entry name" value="GLHYDRLASE36"/>
</dbReference>
<dbReference type="InterPro" id="IPR002252">
    <property type="entry name" value="Glyco_hydro_36"/>
</dbReference>
<dbReference type="Proteomes" id="UP000095706">
    <property type="component" value="Unassembled WGS sequence"/>
</dbReference>
<reference evidence="3 4" key="1">
    <citation type="submission" date="2015-09" db="EMBL/GenBank/DDBJ databases">
        <authorList>
            <consortium name="Pathogen Informatics"/>
        </authorList>
    </citation>
    <scope>NUCLEOTIDE SEQUENCE [LARGE SCALE GENOMIC DNA]</scope>
    <source>
        <strain evidence="3 4">2789STDY5608849</strain>
    </source>
</reference>
<dbReference type="SUPFAM" id="SSF51445">
    <property type="entry name" value="(Trans)glycosidases"/>
    <property type="match status" value="1"/>
</dbReference>